<gene>
    <name evidence="2" type="ORF">R3L15_14065</name>
    <name evidence="1" type="ORF">R3L16_07525</name>
</gene>
<sequence length="96" mass="11380">MGKKNNRYSINLKELALKDESLAEKSVEFEFENHDNIFNIIDILKSKELFDKDSESVEFAVGLKLFSEVMLKNRKHELFEDFFPHFGEFMKKLKAM</sequence>
<evidence type="ECO:0000313" key="2">
    <source>
        <dbReference type="EMBL" id="WXA13235.1"/>
    </source>
</evidence>
<dbReference type="RefSeq" id="WP_338732419.1">
    <property type="nucleotide sequence ID" value="NZ_CP136924.1"/>
</dbReference>
<reference evidence="2 3" key="1">
    <citation type="submission" date="2023-10" db="EMBL/GenBank/DDBJ databases">
        <title>Culture-based analysis of two novel bacteria associated with mangrove crab gills.</title>
        <authorList>
            <person name="Yang X."/>
            <person name="Garuglieri E."/>
            <person name="Van Goethem M.W."/>
            <person name="Fusi M."/>
            <person name="Marasco R."/>
            <person name="Daffonchio D.G."/>
        </authorList>
    </citation>
    <scope>NUCLEOTIDE SEQUENCE</scope>
    <source>
        <strain evidence="2">UG2-1</strain>
        <strain evidence="1">UG2-2</strain>
        <strain evidence="3">UG2_2</strain>
    </source>
</reference>
<accession>A0AAU6P8B5</accession>
<dbReference type="KEGG" id="mcaa:R3L15_14065"/>
<evidence type="ECO:0000313" key="3">
    <source>
        <dbReference type="Proteomes" id="UP001368318"/>
    </source>
</evidence>
<proteinExistence type="predicted"/>
<evidence type="ECO:0000313" key="1">
    <source>
        <dbReference type="EMBL" id="WXA01605.1"/>
    </source>
</evidence>
<protein>
    <submittedName>
        <fullName evidence="2">DUF3861 domain-containing protein</fullName>
    </submittedName>
</protein>
<dbReference type="Pfam" id="PF12977">
    <property type="entry name" value="DUF3861"/>
    <property type="match status" value="1"/>
</dbReference>
<keyword evidence="3" id="KW-1185">Reference proteome</keyword>
<dbReference type="EMBL" id="CP136925">
    <property type="protein sequence ID" value="WXA13235.1"/>
    <property type="molecule type" value="Genomic_DNA"/>
</dbReference>
<organism evidence="2">
    <name type="scientific">Mangrovimonas cancribranchiae</name>
    <dbReference type="NCBI Taxonomy" id="3080055"/>
    <lineage>
        <taxon>Bacteria</taxon>
        <taxon>Pseudomonadati</taxon>
        <taxon>Bacteroidota</taxon>
        <taxon>Flavobacteriia</taxon>
        <taxon>Flavobacteriales</taxon>
        <taxon>Flavobacteriaceae</taxon>
        <taxon>Mangrovimonas</taxon>
    </lineage>
</organism>
<dbReference type="InterPro" id="IPR024476">
    <property type="entry name" value="DUF3861"/>
</dbReference>
<dbReference type="Gene3D" id="3.10.20.850">
    <property type="entry name" value="Protein of unknown function DUF3861"/>
    <property type="match status" value="1"/>
</dbReference>
<dbReference type="AlphaFoldDB" id="A0AAU6P8B5"/>
<dbReference type="Proteomes" id="UP001368318">
    <property type="component" value="Chromosome"/>
</dbReference>
<name>A0AAU6P8B5_9FLAO</name>
<dbReference type="EMBL" id="CP136924">
    <property type="protein sequence ID" value="WXA01605.1"/>
    <property type="molecule type" value="Genomic_DNA"/>
</dbReference>
<dbReference type="InterPro" id="IPR038194">
    <property type="entry name" value="DUF3861_sf"/>
</dbReference>